<evidence type="ECO:0000313" key="2">
    <source>
        <dbReference type="Proteomes" id="UP000283576"/>
    </source>
</evidence>
<accession>A0A2T4SZ34</accession>
<dbReference type="NCBIfam" id="TIGR00099">
    <property type="entry name" value="Cof-subfamily"/>
    <property type="match status" value="1"/>
</dbReference>
<proteinExistence type="predicted"/>
<dbReference type="InterPro" id="IPR006379">
    <property type="entry name" value="HAD-SF_hydro_IIB"/>
</dbReference>
<name>A0A2T4SZ34_STAGA</name>
<gene>
    <name evidence="1" type="ORF">BUZ01_01420</name>
</gene>
<dbReference type="Gene3D" id="3.40.50.1000">
    <property type="entry name" value="HAD superfamily/HAD-like"/>
    <property type="match status" value="1"/>
</dbReference>
<dbReference type="AlphaFoldDB" id="A0A2T4SZ34"/>
<dbReference type="Pfam" id="PF08282">
    <property type="entry name" value="Hydrolase_3"/>
    <property type="match status" value="1"/>
</dbReference>
<reference evidence="1 2" key="1">
    <citation type="journal article" date="2016" name="Front. Microbiol.">
        <title>Comprehensive Phylogenetic Analysis of Bovine Non-aureus Staphylococci Species Based on Whole-Genome Sequencing.</title>
        <authorList>
            <person name="Naushad S."/>
            <person name="Barkema H.W."/>
            <person name="Luby C."/>
            <person name="Condas L.A."/>
            <person name="Nobrega D.B."/>
            <person name="Carson D.A."/>
            <person name="De Buck J."/>
        </authorList>
    </citation>
    <scope>NUCLEOTIDE SEQUENCE [LARGE SCALE GENOMIC DNA]</scope>
    <source>
        <strain evidence="1 2">SNUC 1388</strain>
    </source>
</reference>
<dbReference type="InterPro" id="IPR023214">
    <property type="entry name" value="HAD_sf"/>
</dbReference>
<comment type="caution">
    <text evidence="1">The sequence shown here is derived from an EMBL/GenBank/DDBJ whole genome shotgun (WGS) entry which is preliminary data.</text>
</comment>
<organism evidence="1 2">
    <name type="scientific">Staphylococcus gallinarum</name>
    <dbReference type="NCBI Taxonomy" id="1293"/>
    <lineage>
        <taxon>Bacteria</taxon>
        <taxon>Bacillati</taxon>
        <taxon>Bacillota</taxon>
        <taxon>Bacilli</taxon>
        <taxon>Bacillales</taxon>
        <taxon>Staphylococcaceae</taxon>
        <taxon>Staphylococcus</taxon>
    </lineage>
</organism>
<dbReference type="EMBL" id="QXRZ01000001">
    <property type="protein sequence ID" value="RIL44662.1"/>
    <property type="molecule type" value="Genomic_DNA"/>
</dbReference>
<dbReference type="CDD" id="cd07516">
    <property type="entry name" value="HAD_Pase"/>
    <property type="match status" value="1"/>
</dbReference>
<evidence type="ECO:0000313" key="1">
    <source>
        <dbReference type="EMBL" id="RIL44662.1"/>
    </source>
</evidence>
<dbReference type="RefSeq" id="WP_107589424.1">
    <property type="nucleotide sequence ID" value="NZ_JAIEXO010000001.1"/>
</dbReference>
<sequence>MSKYKMIVMDMDDTLMNPDNEVSPETERYLIDIQQQGYHVVLASGRPTEGMLPVAKQLKLDQYDSYVISYNGGKTIAVKDEHVEVSKSVSKADFDAIVDFCREHKLFVLTYHDGFIIYEGDHEYMNIESELTGLPMKRVDDIKSYIQADVPKVMGVDYVPNITSLNIELAGHFNEEVDVTTSKPYFLEFMARDVSKGNALAAFCKKLNIDLSEVIAFGDSSNDISMLNVVGHAVAMGNANEAVKAVADEITLSNGEDGIPHALKALLDS</sequence>
<dbReference type="PANTHER" id="PTHR10000:SF8">
    <property type="entry name" value="HAD SUPERFAMILY HYDROLASE-LIKE, TYPE 3"/>
    <property type="match status" value="1"/>
</dbReference>
<dbReference type="InterPro" id="IPR036412">
    <property type="entry name" value="HAD-like_sf"/>
</dbReference>
<dbReference type="Gene3D" id="3.30.1240.10">
    <property type="match status" value="1"/>
</dbReference>
<dbReference type="InterPro" id="IPR000150">
    <property type="entry name" value="Cof"/>
</dbReference>
<dbReference type="PANTHER" id="PTHR10000">
    <property type="entry name" value="PHOSPHOSERINE PHOSPHATASE"/>
    <property type="match status" value="1"/>
</dbReference>
<protein>
    <submittedName>
        <fullName evidence="1">HAD family phosphatase</fullName>
    </submittedName>
</protein>
<dbReference type="SFLD" id="SFLDG01140">
    <property type="entry name" value="C2.B:_Phosphomannomutase_and_P"/>
    <property type="match status" value="1"/>
</dbReference>
<dbReference type="SUPFAM" id="SSF56784">
    <property type="entry name" value="HAD-like"/>
    <property type="match status" value="1"/>
</dbReference>
<dbReference type="GO" id="GO:0005829">
    <property type="term" value="C:cytosol"/>
    <property type="evidence" value="ECO:0007669"/>
    <property type="project" value="TreeGrafter"/>
</dbReference>
<dbReference type="GO" id="GO:0016791">
    <property type="term" value="F:phosphatase activity"/>
    <property type="evidence" value="ECO:0007669"/>
    <property type="project" value="TreeGrafter"/>
</dbReference>
<dbReference type="SFLD" id="SFLDG01144">
    <property type="entry name" value="C2.B.4:_PGP_Like"/>
    <property type="match status" value="1"/>
</dbReference>
<dbReference type="SFLD" id="SFLDS00003">
    <property type="entry name" value="Haloacid_Dehalogenase"/>
    <property type="match status" value="1"/>
</dbReference>
<dbReference type="Proteomes" id="UP000283576">
    <property type="component" value="Unassembled WGS sequence"/>
</dbReference>
<dbReference type="NCBIfam" id="TIGR01484">
    <property type="entry name" value="HAD-SF-IIB"/>
    <property type="match status" value="1"/>
</dbReference>
<dbReference type="GO" id="GO:0000287">
    <property type="term" value="F:magnesium ion binding"/>
    <property type="evidence" value="ECO:0007669"/>
    <property type="project" value="TreeGrafter"/>
</dbReference>